<comment type="caution">
    <text evidence="1">The sequence shown here is derived from an EMBL/GenBank/DDBJ whole genome shotgun (WGS) entry which is preliminary data.</text>
</comment>
<gene>
    <name evidence="1" type="ORF">N0A02_33385</name>
</gene>
<dbReference type="EMBL" id="JAOALG010000003">
    <property type="protein sequence ID" value="MEQ5844355.1"/>
    <property type="molecule type" value="Genomic_DNA"/>
</dbReference>
<organism evidence="1 2">
    <name type="scientific">Paraburkholderia acidicola</name>
    <dbReference type="NCBI Taxonomy" id="1912599"/>
    <lineage>
        <taxon>Bacteria</taxon>
        <taxon>Pseudomonadati</taxon>
        <taxon>Pseudomonadota</taxon>
        <taxon>Betaproteobacteria</taxon>
        <taxon>Burkholderiales</taxon>
        <taxon>Burkholderiaceae</taxon>
        <taxon>Paraburkholderia</taxon>
    </lineage>
</organism>
<protein>
    <submittedName>
        <fullName evidence="1">Nodulation S family protein</fullName>
    </submittedName>
</protein>
<dbReference type="SUPFAM" id="SSF53335">
    <property type="entry name" value="S-adenosyl-L-methionine-dependent methyltransferases"/>
    <property type="match status" value="1"/>
</dbReference>
<evidence type="ECO:0000313" key="2">
    <source>
        <dbReference type="Proteomes" id="UP001469089"/>
    </source>
</evidence>
<accession>A0ABV1LYD1</accession>
<dbReference type="CDD" id="cd02440">
    <property type="entry name" value="AdoMet_MTases"/>
    <property type="match status" value="1"/>
</dbReference>
<sequence>MNSPIATFDTLYGHSDDPWQLRSRWYERRKRQLTLAALPRERYRNAFEPGCAGGELTALLATRCDTLLAVDLHRKAVELTRARVAPVPDVLRGHARVHVEQHSVPHEWPEGAFDLIVVSELAYYLDDDELDALAERVRLNLTNDGTLVACHWRHPFDTALQSAEAIHAHFDAHCSLAHIAQHQETDLLLDVWSRDARSVAQCEGIA</sequence>
<keyword evidence="1" id="KW-0614">Plasmid</keyword>
<geneLocation type="plasmid" evidence="1">
    <name>pl1</name>
</geneLocation>
<dbReference type="Gene3D" id="3.40.50.150">
    <property type="entry name" value="Vaccinia Virus protein VP39"/>
    <property type="match status" value="1"/>
</dbReference>
<dbReference type="RefSeq" id="WP_349545953.1">
    <property type="nucleotide sequence ID" value="NZ_JAOALG010000003.1"/>
</dbReference>
<dbReference type="Pfam" id="PF05401">
    <property type="entry name" value="NodS"/>
    <property type="match status" value="1"/>
</dbReference>
<dbReference type="Proteomes" id="UP001469089">
    <property type="component" value="Unassembled WGS sequence"/>
</dbReference>
<keyword evidence="2" id="KW-1185">Reference proteome</keyword>
<reference evidence="1 2" key="1">
    <citation type="journal article" date="2024" name="Chem. Sci.">
        <title>Discovery of a lagriamide polyketide by integrated genome mining, isotopic labeling, and untargeted metabolomics.</title>
        <authorList>
            <person name="Fergusson C.H."/>
            <person name="Saulog J."/>
            <person name="Paulo B.S."/>
            <person name="Wilson D.M."/>
            <person name="Liu D.Y."/>
            <person name="Morehouse N.J."/>
            <person name="Waterworth S."/>
            <person name="Barkei J."/>
            <person name="Gray C.A."/>
            <person name="Kwan J.C."/>
            <person name="Eustaquio A.S."/>
            <person name="Linington R.G."/>
        </authorList>
    </citation>
    <scope>NUCLEOTIDE SEQUENCE [LARGE SCALE GENOMIC DNA]</scope>
    <source>
        <strain evidence="1 2">RL17-338-BIF-B</strain>
    </source>
</reference>
<proteinExistence type="predicted"/>
<dbReference type="InterPro" id="IPR029063">
    <property type="entry name" value="SAM-dependent_MTases_sf"/>
</dbReference>
<evidence type="ECO:0000313" key="1">
    <source>
        <dbReference type="EMBL" id="MEQ5844355.1"/>
    </source>
</evidence>
<dbReference type="InterPro" id="IPR008715">
    <property type="entry name" value="SAM-MeTfrase_NodS-like"/>
</dbReference>
<name>A0ABV1LYD1_9BURK</name>